<evidence type="ECO:0000313" key="3">
    <source>
        <dbReference type="Proteomes" id="UP000749040"/>
    </source>
</evidence>
<keyword evidence="3" id="KW-1185">Reference proteome</keyword>
<dbReference type="Proteomes" id="UP000749040">
    <property type="component" value="Unassembled WGS sequence"/>
</dbReference>
<comment type="caution">
    <text evidence="2">The sequence shown here is derived from an EMBL/GenBank/DDBJ whole genome shotgun (WGS) entry which is preliminary data.</text>
</comment>
<accession>A0ABS2TTZ0</accession>
<proteinExistence type="predicted"/>
<dbReference type="RefSeq" id="WP_205358659.1">
    <property type="nucleotide sequence ID" value="NZ_JADKYB010000010.1"/>
</dbReference>
<evidence type="ECO:0000256" key="1">
    <source>
        <dbReference type="SAM" id="MobiDB-lite"/>
    </source>
</evidence>
<feature type="compositionally biased region" description="Basic and acidic residues" evidence="1">
    <location>
        <begin position="11"/>
        <end position="34"/>
    </location>
</feature>
<protein>
    <submittedName>
        <fullName evidence="2">Uncharacterized protein</fullName>
    </submittedName>
</protein>
<gene>
    <name evidence="2" type="ORF">ITX44_19990</name>
</gene>
<name>A0ABS2TTZ0_9ACTN</name>
<feature type="region of interest" description="Disordered" evidence="1">
    <location>
        <begin position="1"/>
        <end position="34"/>
    </location>
</feature>
<dbReference type="EMBL" id="JADKYB010000010">
    <property type="protein sequence ID" value="MBM9506794.1"/>
    <property type="molecule type" value="Genomic_DNA"/>
</dbReference>
<sequence>MDIAVIADVPASEKPKDDRPGARPASDTEHKSLLGDVGKDDMRFRFVRNQESLDGGTAARYPRHHHGFQQIRWTEFGAVNYAPGQDIVAGDIAYFPKGAYYGPQMKEHGAQLLLQYGFGNDYPVGGKDWAAKYKEATERLRLKGEFRDGQYIDTDPQTGQQRVRDGVEALHDEYAGKRLVIPPEAYSAPILMHPAAFAYYQVEPGVEVKHLGRYFDYSGPNADVRMSVLRLSGRGVFALGADRAQVAWSVGPGMTIGGRTYPELTCLYSPREEQVPLACRHDGPVEVFVVELPRLD</sequence>
<reference evidence="2 3" key="1">
    <citation type="submission" date="2021-01" db="EMBL/GenBank/DDBJ databases">
        <title>Streptomyces acididurans sp. nov., isolated from a peat swamp forest soil.</title>
        <authorList>
            <person name="Chantavorakit T."/>
            <person name="Duangmal K."/>
        </authorList>
    </citation>
    <scope>NUCLEOTIDE SEQUENCE [LARGE SCALE GENOMIC DNA]</scope>
    <source>
        <strain evidence="2 3">KK5PA1</strain>
    </source>
</reference>
<organism evidence="2 3">
    <name type="scientific">Actinacidiphila acididurans</name>
    <dbReference type="NCBI Taxonomy" id="2784346"/>
    <lineage>
        <taxon>Bacteria</taxon>
        <taxon>Bacillati</taxon>
        <taxon>Actinomycetota</taxon>
        <taxon>Actinomycetes</taxon>
        <taxon>Kitasatosporales</taxon>
        <taxon>Streptomycetaceae</taxon>
        <taxon>Actinacidiphila</taxon>
    </lineage>
</organism>
<evidence type="ECO:0000313" key="2">
    <source>
        <dbReference type="EMBL" id="MBM9506794.1"/>
    </source>
</evidence>